<dbReference type="EMBL" id="JANPWZ010000569">
    <property type="protein sequence ID" value="KAJ3575044.1"/>
    <property type="molecule type" value="Genomic_DNA"/>
</dbReference>
<organism evidence="1 2">
    <name type="scientific">Xylaria arbuscula</name>
    <dbReference type="NCBI Taxonomy" id="114810"/>
    <lineage>
        <taxon>Eukaryota</taxon>
        <taxon>Fungi</taxon>
        <taxon>Dikarya</taxon>
        <taxon>Ascomycota</taxon>
        <taxon>Pezizomycotina</taxon>
        <taxon>Sordariomycetes</taxon>
        <taxon>Xylariomycetidae</taxon>
        <taxon>Xylariales</taxon>
        <taxon>Xylariaceae</taxon>
        <taxon>Xylaria</taxon>
    </lineage>
</organism>
<sequence length="96" mass="10825">MYRNMAQGDSGREVQDEAGDSILRSFLNAAKRDPTMFKQLGAVGLLARLDSMIAADLRVWWKFEFGLTISVLEMLAMEILRALGEKPAKELAEKYE</sequence>
<protein>
    <submittedName>
        <fullName evidence="1">Uncharacterized protein</fullName>
    </submittedName>
</protein>
<keyword evidence="2" id="KW-1185">Reference proteome</keyword>
<dbReference type="Proteomes" id="UP001148614">
    <property type="component" value="Unassembled WGS sequence"/>
</dbReference>
<comment type="caution">
    <text evidence="1">The sequence shown here is derived from an EMBL/GenBank/DDBJ whole genome shotgun (WGS) entry which is preliminary data.</text>
</comment>
<evidence type="ECO:0000313" key="2">
    <source>
        <dbReference type="Proteomes" id="UP001148614"/>
    </source>
</evidence>
<reference evidence="1" key="1">
    <citation type="submission" date="2022-07" db="EMBL/GenBank/DDBJ databases">
        <title>Genome Sequence of Xylaria arbuscula.</title>
        <authorList>
            <person name="Buettner E."/>
        </authorList>
    </citation>
    <scope>NUCLEOTIDE SEQUENCE</scope>
    <source>
        <strain evidence="1">VT107</strain>
    </source>
</reference>
<gene>
    <name evidence="1" type="ORF">NPX13_g4163</name>
</gene>
<accession>A0A9W8NGD1</accession>
<dbReference type="AlphaFoldDB" id="A0A9W8NGD1"/>
<proteinExistence type="predicted"/>
<evidence type="ECO:0000313" key="1">
    <source>
        <dbReference type="EMBL" id="KAJ3575044.1"/>
    </source>
</evidence>
<name>A0A9W8NGD1_9PEZI</name>